<organism evidence="1 2">
    <name type="scientific">Actinopolyspora xinjiangensis</name>
    <dbReference type="NCBI Taxonomy" id="405564"/>
    <lineage>
        <taxon>Bacteria</taxon>
        <taxon>Bacillati</taxon>
        <taxon>Actinomycetota</taxon>
        <taxon>Actinomycetes</taxon>
        <taxon>Actinopolysporales</taxon>
        <taxon>Actinopolysporaceae</taxon>
        <taxon>Actinopolyspora</taxon>
    </lineage>
</organism>
<name>A0A1H0S5T3_9ACTN</name>
<evidence type="ECO:0000313" key="2">
    <source>
        <dbReference type="Proteomes" id="UP000199497"/>
    </source>
</evidence>
<proteinExistence type="predicted"/>
<protein>
    <submittedName>
        <fullName evidence="1">Uncharacterized protein</fullName>
    </submittedName>
</protein>
<accession>A0A1H0S5T3</accession>
<dbReference type="Proteomes" id="UP000199497">
    <property type="component" value="Unassembled WGS sequence"/>
</dbReference>
<sequence length="66" mass="7192">MRNQLSFHRNHRFGRVLTTAEVLVRLCCRTVVASGSLEARGNGGLGEWIIRAGASSKAPCSSRRHG</sequence>
<keyword evidence="2" id="KW-1185">Reference proteome</keyword>
<dbReference type="EMBL" id="FNJR01000003">
    <property type="protein sequence ID" value="SDP37090.1"/>
    <property type="molecule type" value="Genomic_DNA"/>
</dbReference>
<gene>
    <name evidence="1" type="ORF">SAMN04487905_103394</name>
</gene>
<reference evidence="2" key="1">
    <citation type="submission" date="2016-10" db="EMBL/GenBank/DDBJ databases">
        <authorList>
            <person name="Varghese N."/>
            <person name="Submissions S."/>
        </authorList>
    </citation>
    <scope>NUCLEOTIDE SEQUENCE [LARGE SCALE GENOMIC DNA]</scope>
    <source>
        <strain evidence="2">DSM 46732</strain>
    </source>
</reference>
<dbReference type="AlphaFoldDB" id="A0A1H0S5T3"/>
<dbReference type="RefSeq" id="WP_092599452.1">
    <property type="nucleotide sequence ID" value="NZ_FNJR01000003.1"/>
</dbReference>
<evidence type="ECO:0000313" key="1">
    <source>
        <dbReference type="EMBL" id="SDP37090.1"/>
    </source>
</evidence>